<keyword evidence="5" id="KW-0864">Zinc transport</keyword>
<comment type="similarity">
    <text evidence="2">Belongs to the cation diffusion facilitator (CDF) transporter (TC 2.A.4) family. SLC30A subfamily.</text>
</comment>
<evidence type="ECO:0000256" key="5">
    <source>
        <dbReference type="ARBA" id="ARBA00022906"/>
    </source>
</evidence>
<name>A0ABP8ZTG6_9FLAO</name>
<evidence type="ECO:0000256" key="2">
    <source>
        <dbReference type="ARBA" id="ARBA00008873"/>
    </source>
</evidence>
<dbReference type="InterPro" id="IPR027469">
    <property type="entry name" value="Cation_efflux_TMD_sf"/>
</dbReference>
<dbReference type="Gene3D" id="1.20.1510.10">
    <property type="entry name" value="Cation efflux protein transmembrane domain"/>
    <property type="match status" value="1"/>
</dbReference>
<keyword evidence="13" id="KW-1185">Reference proteome</keyword>
<evidence type="ECO:0000313" key="12">
    <source>
        <dbReference type="EMBL" id="GAA4764260.1"/>
    </source>
</evidence>
<dbReference type="SUPFAM" id="SSF160240">
    <property type="entry name" value="Cation efflux protein cytoplasmic domain-like"/>
    <property type="match status" value="1"/>
</dbReference>
<evidence type="ECO:0000256" key="6">
    <source>
        <dbReference type="ARBA" id="ARBA00022989"/>
    </source>
</evidence>
<dbReference type="PANTHER" id="PTHR11562">
    <property type="entry name" value="CATION EFFLUX PROTEIN/ ZINC TRANSPORTER"/>
    <property type="match status" value="1"/>
</dbReference>
<reference evidence="13" key="1">
    <citation type="journal article" date="2019" name="Int. J. Syst. Evol. Microbiol.">
        <title>The Global Catalogue of Microorganisms (GCM) 10K type strain sequencing project: providing services to taxonomists for standard genome sequencing and annotation.</title>
        <authorList>
            <consortium name="The Broad Institute Genomics Platform"/>
            <consortium name="The Broad Institute Genome Sequencing Center for Infectious Disease"/>
            <person name="Wu L."/>
            <person name="Ma J."/>
        </authorList>
    </citation>
    <scope>NUCLEOTIDE SEQUENCE [LARGE SCALE GENOMIC DNA]</scope>
    <source>
        <strain evidence="13">JCM 18198</strain>
    </source>
</reference>
<gene>
    <name evidence="12" type="ORF">GCM10023230_12250</name>
</gene>
<dbReference type="SUPFAM" id="SSF161111">
    <property type="entry name" value="Cation efflux protein transmembrane domain-like"/>
    <property type="match status" value="1"/>
</dbReference>
<dbReference type="RefSeq" id="WP_264542842.1">
    <property type="nucleotide sequence ID" value="NZ_BAABIP010000008.1"/>
</dbReference>
<dbReference type="InterPro" id="IPR002524">
    <property type="entry name" value="Cation_efflux"/>
</dbReference>
<evidence type="ECO:0000256" key="1">
    <source>
        <dbReference type="ARBA" id="ARBA00004141"/>
    </source>
</evidence>
<accession>A0ABP8ZTG6</accession>
<sequence length="299" mass="32836">MSTLNITSAGNKYNKSIKIVFVITLTYFVIEVIVGFITNSLALLSDAAHMLTDVAGQGLALFAIWMASKPRNSKKSYGYLRTEIFSALINAIVLIFISGYILYEAWQRFENPPAVAGVPMLIVASIGLIINLISMKILSAGSKESINIKGAFLEVVSDMLSSIAVIIAGIIILATGWLLIDPIISALIGLFILPRTFSLLKESVDILLEGVPKDVDFYAIEKYISQKSGVDSIHDLHIWSLTSGVNALSVHIIMKSQNTIAEMNDTIFEIKKELNTSYKINHTTVEVHLNKADYKPNNI</sequence>
<comment type="caution">
    <text evidence="12">The sequence shown here is derived from an EMBL/GenBank/DDBJ whole genome shotgun (WGS) entry which is preliminary data.</text>
</comment>
<dbReference type="EMBL" id="BAABIP010000008">
    <property type="protein sequence ID" value="GAA4764260.1"/>
    <property type="molecule type" value="Genomic_DNA"/>
</dbReference>
<keyword evidence="3" id="KW-0813">Transport</keyword>
<evidence type="ECO:0000256" key="3">
    <source>
        <dbReference type="ARBA" id="ARBA00022448"/>
    </source>
</evidence>
<dbReference type="Pfam" id="PF16916">
    <property type="entry name" value="ZT_dimer"/>
    <property type="match status" value="1"/>
</dbReference>
<organism evidence="12 13">
    <name type="scientific">Flavobacterium hankyongi</name>
    <dbReference type="NCBI Taxonomy" id="1176532"/>
    <lineage>
        <taxon>Bacteria</taxon>
        <taxon>Pseudomonadati</taxon>
        <taxon>Bacteroidota</taxon>
        <taxon>Flavobacteriia</taxon>
        <taxon>Flavobacteriales</taxon>
        <taxon>Flavobacteriaceae</taxon>
        <taxon>Flavobacterium</taxon>
    </lineage>
</organism>
<feature type="transmembrane region" description="Helical" evidence="9">
    <location>
        <begin position="47"/>
        <end position="67"/>
    </location>
</feature>
<keyword evidence="7" id="KW-0406">Ion transport</keyword>
<keyword evidence="8 9" id="KW-0472">Membrane</keyword>
<feature type="domain" description="Cation efflux protein cytoplasmic" evidence="11">
    <location>
        <begin position="212"/>
        <end position="287"/>
    </location>
</feature>
<comment type="subcellular location">
    <subcellularLocation>
        <location evidence="1">Membrane</location>
        <topology evidence="1">Multi-pass membrane protein</topology>
    </subcellularLocation>
</comment>
<evidence type="ECO:0000259" key="10">
    <source>
        <dbReference type="Pfam" id="PF01545"/>
    </source>
</evidence>
<dbReference type="Pfam" id="PF01545">
    <property type="entry name" value="Cation_efflux"/>
    <property type="match status" value="1"/>
</dbReference>
<feature type="transmembrane region" description="Helical" evidence="9">
    <location>
        <begin position="20"/>
        <end position="41"/>
    </location>
</feature>
<dbReference type="Proteomes" id="UP001500141">
    <property type="component" value="Unassembled WGS sequence"/>
</dbReference>
<keyword evidence="5" id="KW-0862">Zinc</keyword>
<feature type="transmembrane region" description="Helical" evidence="9">
    <location>
        <begin position="114"/>
        <end position="134"/>
    </location>
</feature>
<evidence type="ECO:0000256" key="8">
    <source>
        <dbReference type="ARBA" id="ARBA00023136"/>
    </source>
</evidence>
<proteinExistence type="inferred from homology"/>
<evidence type="ECO:0000313" key="13">
    <source>
        <dbReference type="Proteomes" id="UP001500141"/>
    </source>
</evidence>
<protein>
    <submittedName>
        <fullName evidence="12">Cation diffusion facilitator family transporter</fullName>
    </submittedName>
</protein>
<evidence type="ECO:0000256" key="7">
    <source>
        <dbReference type="ARBA" id="ARBA00023065"/>
    </source>
</evidence>
<keyword evidence="6 9" id="KW-1133">Transmembrane helix</keyword>
<evidence type="ECO:0000256" key="4">
    <source>
        <dbReference type="ARBA" id="ARBA00022692"/>
    </source>
</evidence>
<dbReference type="InterPro" id="IPR027470">
    <property type="entry name" value="Cation_efflux_CTD"/>
</dbReference>
<dbReference type="InterPro" id="IPR058533">
    <property type="entry name" value="Cation_efflux_TM"/>
</dbReference>
<dbReference type="InterPro" id="IPR050681">
    <property type="entry name" value="CDF/SLC30A"/>
</dbReference>
<evidence type="ECO:0000259" key="11">
    <source>
        <dbReference type="Pfam" id="PF16916"/>
    </source>
</evidence>
<dbReference type="Gene3D" id="3.30.70.1350">
    <property type="entry name" value="Cation efflux protein, cytoplasmic domain"/>
    <property type="match status" value="1"/>
</dbReference>
<feature type="domain" description="Cation efflux protein transmembrane" evidence="10">
    <location>
        <begin position="18"/>
        <end position="208"/>
    </location>
</feature>
<dbReference type="InterPro" id="IPR036837">
    <property type="entry name" value="Cation_efflux_CTD_sf"/>
</dbReference>
<dbReference type="NCBIfam" id="TIGR01297">
    <property type="entry name" value="CDF"/>
    <property type="match status" value="1"/>
</dbReference>
<keyword evidence="4 9" id="KW-0812">Transmembrane</keyword>
<dbReference type="PANTHER" id="PTHR11562:SF17">
    <property type="entry name" value="RE54080P-RELATED"/>
    <property type="match status" value="1"/>
</dbReference>
<evidence type="ECO:0000256" key="9">
    <source>
        <dbReference type="SAM" id="Phobius"/>
    </source>
</evidence>
<feature type="transmembrane region" description="Helical" evidence="9">
    <location>
        <begin position="155"/>
        <end position="177"/>
    </location>
</feature>
<feature type="transmembrane region" description="Helical" evidence="9">
    <location>
        <begin position="79"/>
        <end position="102"/>
    </location>
</feature>